<dbReference type="Gene3D" id="3.10.450.50">
    <property type="match status" value="1"/>
</dbReference>
<evidence type="ECO:0000313" key="3">
    <source>
        <dbReference type="EMBL" id="REL32637.1"/>
    </source>
</evidence>
<dbReference type="Pfam" id="PF13577">
    <property type="entry name" value="SnoaL_4"/>
    <property type="match status" value="1"/>
</dbReference>
<comment type="caution">
    <text evidence="3">The sequence shown here is derived from an EMBL/GenBank/DDBJ whole genome shotgun (WGS) entry which is preliminary data.</text>
</comment>
<feature type="compositionally biased region" description="Polar residues" evidence="1">
    <location>
        <begin position="18"/>
        <end position="28"/>
    </location>
</feature>
<evidence type="ECO:0000259" key="2">
    <source>
        <dbReference type="Pfam" id="PF13577"/>
    </source>
</evidence>
<feature type="compositionally biased region" description="Polar residues" evidence="1">
    <location>
        <begin position="1"/>
        <end position="11"/>
    </location>
</feature>
<dbReference type="EMBL" id="QUOT01000001">
    <property type="protein sequence ID" value="REL32637.1"/>
    <property type="molecule type" value="Genomic_DNA"/>
</dbReference>
<protein>
    <submittedName>
        <fullName evidence="3">Nuclear transport factor 2 family protein</fullName>
    </submittedName>
</protein>
<dbReference type="InterPro" id="IPR032710">
    <property type="entry name" value="NTF2-like_dom_sf"/>
</dbReference>
<evidence type="ECO:0000256" key="1">
    <source>
        <dbReference type="SAM" id="MobiDB-lite"/>
    </source>
</evidence>
<dbReference type="Proteomes" id="UP000256899">
    <property type="component" value="Unassembled WGS sequence"/>
</dbReference>
<reference evidence="4" key="1">
    <citation type="submission" date="2018-08" db="EMBL/GenBank/DDBJ databases">
        <title>Thalassotalea euphylliae genome.</title>
        <authorList>
            <person name="Summers S."/>
            <person name="Rice S.A."/>
            <person name="Freckelton M.L."/>
            <person name="Nedved B.T."/>
            <person name="Hadfield M.G."/>
        </authorList>
    </citation>
    <scope>NUCLEOTIDE SEQUENCE [LARGE SCALE GENOMIC DNA]</scope>
    <source>
        <strain evidence="4">H3</strain>
    </source>
</reference>
<feature type="domain" description="SnoaL-like" evidence="2">
    <location>
        <begin position="30"/>
        <end position="166"/>
    </location>
</feature>
<name>A0A3E0U7W1_9GAMM</name>
<sequence length="203" mass="22831">MTAHSNQATQSPERKGSENISQNRTQQLTQDEAKIRSTIYSFSALADQSAFEYLGALFAPEVTLDYTELFGGEVQIVTNQALMQQWAGFLPGFDTTFHELSNMRVSQLEIAAHQKSAQQNSEHQKNAQVNVDFTASHWLGKSYYWSISGEYQFTLANYDGHWVIQSAKLFAKSESGSREVLEKVAPFAAEKLAAKRQRLITIQ</sequence>
<accession>A0A3E0U7W1</accession>
<organism evidence="3 4">
    <name type="scientific">Thalassotalea euphylliae</name>
    <dbReference type="NCBI Taxonomy" id="1655234"/>
    <lineage>
        <taxon>Bacteria</taxon>
        <taxon>Pseudomonadati</taxon>
        <taxon>Pseudomonadota</taxon>
        <taxon>Gammaproteobacteria</taxon>
        <taxon>Alteromonadales</taxon>
        <taxon>Colwelliaceae</taxon>
        <taxon>Thalassotalea</taxon>
    </lineage>
</organism>
<dbReference type="SUPFAM" id="SSF54427">
    <property type="entry name" value="NTF2-like"/>
    <property type="match status" value="1"/>
</dbReference>
<proteinExistence type="predicted"/>
<keyword evidence="4" id="KW-1185">Reference proteome</keyword>
<evidence type="ECO:0000313" key="4">
    <source>
        <dbReference type="Proteomes" id="UP000256899"/>
    </source>
</evidence>
<gene>
    <name evidence="3" type="ORF">DXX94_06620</name>
</gene>
<dbReference type="InterPro" id="IPR037401">
    <property type="entry name" value="SnoaL-like"/>
</dbReference>
<feature type="region of interest" description="Disordered" evidence="1">
    <location>
        <begin position="1"/>
        <end position="28"/>
    </location>
</feature>
<dbReference type="AlphaFoldDB" id="A0A3E0U7W1"/>